<dbReference type="PANTHER" id="PTHR43581">
    <property type="entry name" value="ATP/GTP PHOSPHATASE"/>
    <property type="match status" value="1"/>
</dbReference>
<dbReference type="SUPFAM" id="SSF52540">
    <property type="entry name" value="P-loop containing nucleoside triphosphate hydrolases"/>
    <property type="match status" value="1"/>
</dbReference>
<dbReference type="GO" id="GO:0005524">
    <property type="term" value="F:ATP binding"/>
    <property type="evidence" value="ECO:0007669"/>
    <property type="project" value="InterPro"/>
</dbReference>
<accession>A0A0K3A0W7</accession>
<reference evidence="2 3" key="1">
    <citation type="submission" date="2015-07" db="EMBL/GenBank/DDBJ databases">
        <authorList>
            <person name="Noorani M."/>
        </authorList>
    </citation>
    <scope>NUCLEOTIDE SEQUENCE [LARGE SCALE GENOMIC DNA]</scope>
    <source>
        <strain evidence="2">LMG728</strain>
    </source>
</reference>
<evidence type="ECO:0000313" key="3">
    <source>
        <dbReference type="Proteomes" id="UP000041247"/>
    </source>
</evidence>
<dbReference type="InterPro" id="IPR003959">
    <property type="entry name" value="ATPase_AAA_core"/>
</dbReference>
<dbReference type="GO" id="GO:0016887">
    <property type="term" value="F:ATP hydrolysis activity"/>
    <property type="evidence" value="ECO:0007669"/>
    <property type="project" value="InterPro"/>
</dbReference>
<dbReference type="PANTHER" id="PTHR43581:SF4">
    <property type="entry name" value="ATP_GTP PHOSPHATASE"/>
    <property type="match status" value="1"/>
</dbReference>
<evidence type="ECO:0000259" key="1">
    <source>
        <dbReference type="Pfam" id="PF13304"/>
    </source>
</evidence>
<dbReference type="Gene3D" id="3.40.50.300">
    <property type="entry name" value="P-loop containing nucleotide triphosphate hydrolases"/>
    <property type="match status" value="1"/>
</dbReference>
<gene>
    <name evidence="2" type="ORF">XTPLMG728_2990</name>
</gene>
<dbReference type="InterPro" id="IPR051396">
    <property type="entry name" value="Bact_Antivir_Def_Nuclease"/>
</dbReference>
<dbReference type="Proteomes" id="UP000041247">
    <property type="component" value="Unassembled WGS sequence"/>
</dbReference>
<evidence type="ECO:0000313" key="2">
    <source>
        <dbReference type="EMBL" id="CTP91716.1"/>
    </source>
</evidence>
<dbReference type="Pfam" id="PF13304">
    <property type="entry name" value="AAA_21"/>
    <property type="match status" value="1"/>
</dbReference>
<dbReference type="EMBL" id="CXOK01000107">
    <property type="protein sequence ID" value="CTP91716.1"/>
    <property type="molecule type" value="Genomic_DNA"/>
</dbReference>
<proteinExistence type="predicted"/>
<feature type="domain" description="ATPase AAA-type core" evidence="1">
    <location>
        <begin position="222"/>
        <end position="285"/>
    </location>
</feature>
<dbReference type="InterPro" id="IPR027417">
    <property type="entry name" value="P-loop_NTPase"/>
</dbReference>
<protein>
    <submittedName>
        <fullName evidence="2">AAA ATPase</fullName>
    </submittedName>
</protein>
<dbReference type="AlphaFoldDB" id="A0A0K3A0W7"/>
<organism evidence="2 3">
    <name type="scientific">Xanthomonas graminis pv. poae</name>
    <dbReference type="NCBI Taxonomy" id="227946"/>
    <lineage>
        <taxon>Bacteria</taxon>
        <taxon>Pseudomonadati</taxon>
        <taxon>Pseudomonadota</taxon>
        <taxon>Gammaproteobacteria</taxon>
        <taxon>Lysobacterales</taxon>
        <taxon>Lysobacteraceae</taxon>
        <taxon>Xanthomonas</taxon>
        <taxon>Xanthomonas translucens group</taxon>
        <taxon>Xanthomonas graminis</taxon>
    </lineage>
</organism>
<name>A0A0K3A0W7_9XANT</name>
<sequence length="537" mass="59111">MLIPIADCITLIAGHNGIGKSTILGLISNTSGLTHQTPAPRSYFERLFQANLSEIIFIDYDNEFLSAKEDESIPRPIVTYLIEGQKFQKRCGLTDRSNTSARIVPRNFSPSKDFISSKSGIKIGSASKVPLPTIYLGLTRILPIGEAEEKTVFNELIKTIHDDDKALIVDFINGVVAGLGAKTDKVTSNRIRGTSKFSSHPTYTYDPKCVSVGQDSLGSIAAALASFQMLKREWADYPGGLLVIDELDSGLHPHAIRRLADKLQAAATKLDLQIIATTHSPALIESIYANSNGKATKTRVTYLMDTAAPYALEAPGLLDIIGDMELLPPGMSGTSKAPNLRIYLEDDEAKQIFDLLITGPIKRSLGKNHGVSIKAFSLGIGCDSLANLSSVDPRFQESLFVLDADADIKPKHLKHGNIVKLPGADKKSPERTLFAFIKALVEQRDNHPGTWGKLKSINVTSDQIQMHLLDWQGDVSKRTEAKKWWRDRVKYLNSWGIFKLWMAENPNAVDAFRTDFEKAVKATSKRVRRLAKLGITS</sequence>